<keyword evidence="1" id="KW-0472">Membrane</keyword>
<organism evidence="2 3">
    <name type="scientific">Herbidospora galbida</name>
    <dbReference type="NCBI Taxonomy" id="2575442"/>
    <lineage>
        <taxon>Bacteria</taxon>
        <taxon>Bacillati</taxon>
        <taxon>Actinomycetota</taxon>
        <taxon>Actinomycetes</taxon>
        <taxon>Streptosporangiales</taxon>
        <taxon>Streptosporangiaceae</taxon>
        <taxon>Herbidospora</taxon>
    </lineage>
</organism>
<feature type="transmembrane region" description="Helical" evidence="1">
    <location>
        <begin position="120"/>
        <end position="144"/>
    </location>
</feature>
<keyword evidence="1" id="KW-1133">Transmembrane helix</keyword>
<evidence type="ECO:0000256" key="1">
    <source>
        <dbReference type="SAM" id="Phobius"/>
    </source>
</evidence>
<reference evidence="2 3" key="1">
    <citation type="submission" date="2019-04" db="EMBL/GenBank/DDBJ databases">
        <title>Herbidospora sp. NEAU-GS14.nov., a novel actinomycete isolated from soil.</title>
        <authorList>
            <person name="Han L."/>
        </authorList>
    </citation>
    <scope>NUCLEOTIDE SEQUENCE [LARGE SCALE GENOMIC DNA]</scope>
    <source>
        <strain evidence="2 3">NEAU-GS14</strain>
    </source>
</reference>
<keyword evidence="1" id="KW-0812">Transmembrane</keyword>
<evidence type="ECO:0000313" key="3">
    <source>
        <dbReference type="Proteomes" id="UP000308705"/>
    </source>
</evidence>
<feature type="transmembrane region" description="Helical" evidence="1">
    <location>
        <begin position="226"/>
        <end position="248"/>
    </location>
</feature>
<feature type="transmembrane region" description="Helical" evidence="1">
    <location>
        <begin position="382"/>
        <end position="405"/>
    </location>
</feature>
<dbReference type="RefSeq" id="WP_137251068.1">
    <property type="nucleotide sequence ID" value="NZ_SZQA01000045.1"/>
</dbReference>
<protein>
    <submittedName>
        <fullName evidence="2">ABC transporter permease</fullName>
    </submittedName>
</protein>
<feature type="transmembrane region" description="Helical" evidence="1">
    <location>
        <begin position="448"/>
        <end position="469"/>
    </location>
</feature>
<dbReference type="Proteomes" id="UP000308705">
    <property type="component" value="Unassembled WGS sequence"/>
</dbReference>
<dbReference type="EMBL" id="SZQA01000045">
    <property type="protein sequence ID" value="TKK81286.1"/>
    <property type="molecule type" value="Genomic_DNA"/>
</dbReference>
<feature type="transmembrane region" description="Helical" evidence="1">
    <location>
        <begin position="150"/>
        <end position="172"/>
    </location>
</feature>
<sequence>MTGGWHLVRLILRRDRVLLPLWVLILAALPAVYAASFAELTPTEESRALYAQTTAGIPSIEAMLGPIYGSSVGALATQRAGLTLLIVALINVLVVIRHTRTEEDAGRRELVAATVVGRHAPLGAALLVVIAADLVMGLLTAAFMGFTSGALLLGMSLAFAGIVFAGVGAVAAQLTENAGPARGLALAVLGLAYLIRAAGDATGSNLSWASPLAWSQYTQPFADETWLPLLASLGLAALLAGLAGWLSVRRDVGGGMLPTRLGPAGSTSLTGPFALAWRLQRGLLIGWSAGFLVFGLAFGGAASGAAEAFTGNPELAELFARLGGGLSLTDTFIATLLGIAAIAAAAYGIQAALRMRSEESTMRAEPVLATATARVPWALGHVVFAVIGPVVALFMIGVGLGLTYGADVGDMGQIPRLIGAALAQAPAAATLTGLTVALFGLLPRLSAVAWGILAICLLLGQIGALLQLSEVVLDLSPFTHTPHLPGGEVTALPLVVLAVVAVALTAAGLWGFRRRDVGV</sequence>
<name>A0A4U3M208_9ACTN</name>
<dbReference type="OrthoDB" id="2014935at2"/>
<gene>
    <name evidence="2" type="ORF">FDA94_33465</name>
</gene>
<feature type="transmembrane region" description="Helical" evidence="1">
    <location>
        <begin position="184"/>
        <end position="206"/>
    </location>
</feature>
<feature type="transmembrane region" description="Helical" evidence="1">
    <location>
        <begin position="489"/>
        <end position="512"/>
    </location>
</feature>
<feature type="transmembrane region" description="Helical" evidence="1">
    <location>
        <begin position="417"/>
        <end position="441"/>
    </location>
</feature>
<proteinExistence type="predicted"/>
<keyword evidence="3" id="KW-1185">Reference proteome</keyword>
<feature type="transmembrane region" description="Helical" evidence="1">
    <location>
        <begin position="332"/>
        <end position="353"/>
    </location>
</feature>
<feature type="transmembrane region" description="Helical" evidence="1">
    <location>
        <begin position="283"/>
        <end position="306"/>
    </location>
</feature>
<evidence type="ECO:0000313" key="2">
    <source>
        <dbReference type="EMBL" id="TKK81286.1"/>
    </source>
</evidence>
<accession>A0A4U3M208</accession>
<dbReference type="AlphaFoldDB" id="A0A4U3M208"/>
<comment type="caution">
    <text evidence="2">The sequence shown here is derived from an EMBL/GenBank/DDBJ whole genome shotgun (WGS) entry which is preliminary data.</text>
</comment>
<feature type="transmembrane region" description="Helical" evidence="1">
    <location>
        <begin position="80"/>
        <end position="99"/>
    </location>
</feature>